<name>A0A8S5P787_9CAUD</name>
<evidence type="ECO:0000313" key="1">
    <source>
        <dbReference type="EMBL" id="DAE02291.1"/>
    </source>
</evidence>
<accession>A0A8S5P787</accession>
<dbReference type="EMBL" id="BK015344">
    <property type="protein sequence ID" value="DAE02291.1"/>
    <property type="molecule type" value="Genomic_DNA"/>
</dbReference>
<sequence length="50" mass="5320">MNKIDFYQITDGQTGAQVASGLDDNFNAIEAALKEVEAGAQLKKSYSNGP</sequence>
<reference evidence="1" key="1">
    <citation type="journal article" date="2021" name="Proc. Natl. Acad. Sci. U.S.A.">
        <title>A Catalog of Tens of Thousands of Viruses from Human Metagenomes Reveals Hidden Associations with Chronic Diseases.</title>
        <authorList>
            <person name="Tisza M.J."/>
            <person name="Buck C.B."/>
        </authorList>
    </citation>
    <scope>NUCLEOTIDE SEQUENCE</scope>
    <source>
        <strain evidence="1">CttEB8</strain>
    </source>
</reference>
<proteinExistence type="predicted"/>
<protein>
    <submittedName>
        <fullName evidence="1">Uncharacterized protein</fullName>
    </submittedName>
</protein>
<organism evidence="1">
    <name type="scientific">Herelleviridae sp. cttEB8</name>
    <dbReference type="NCBI Taxonomy" id="2825832"/>
    <lineage>
        <taxon>Viruses</taxon>
        <taxon>Duplodnaviria</taxon>
        <taxon>Heunggongvirae</taxon>
        <taxon>Uroviricota</taxon>
        <taxon>Caudoviricetes</taxon>
        <taxon>Herelleviridae</taxon>
    </lineage>
</organism>